<proteinExistence type="predicted"/>
<feature type="compositionally biased region" description="Pro residues" evidence="1">
    <location>
        <begin position="26"/>
        <end position="37"/>
    </location>
</feature>
<dbReference type="AlphaFoldDB" id="A0A067E5C0"/>
<dbReference type="STRING" id="2711.A0A067E5C0"/>
<reference evidence="2 3" key="1">
    <citation type="submission" date="2014-04" db="EMBL/GenBank/DDBJ databases">
        <authorList>
            <consortium name="International Citrus Genome Consortium"/>
            <person name="Gmitter F."/>
            <person name="Chen C."/>
            <person name="Farmerie W."/>
            <person name="Harkins T."/>
            <person name="Desany B."/>
            <person name="Mohiuddin M."/>
            <person name="Kodira C."/>
            <person name="Borodovsky M."/>
            <person name="Lomsadze A."/>
            <person name="Burns P."/>
            <person name="Jenkins J."/>
            <person name="Prochnik S."/>
            <person name="Shu S."/>
            <person name="Chapman J."/>
            <person name="Pitluck S."/>
            <person name="Schmutz J."/>
            <person name="Rokhsar D."/>
        </authorList>
    </citation>
    <scope>NUCLEOTIDE SEQUENCE</scope>
</reference>
<evidence type="ECO:0000313" key="2">
    <source>
        <dbReference type="EMBL" id="KDO49070.1"/>
    </source>
</evidence>
<name>A0A067E5C0_CITSI</name>
<protein>
    <recommendedName>
        <fullName evidence="4">Flowering time control protein FY</fullName>
    </recommendedName>
</protein>
<organism evidence="2 3">
    <name type="scientific">Citrus sinensis</name>
    <name type="common">Sweet orange</name>
    <name type="synonym">Citrus aurantium var. sinensis</name>
    <dbReference type="NCBI Taxonomy" id="2711"/>
    <lineage>
        <taxon>Eukaryota</taxon>
        <taxon>Viridiplantae</taxon>
        <taxon>Streptophyta</taxon>
        <taxon>Embryophyta</taxon>
        <taxon>Tracheophyta</taxon>
        <taxon>Spermatophyta</taxon>
        <taxon>Magnoliopsida</taxon>
        <taxon>eudicotyledons</taxon>
        <taxon>Gunneridae</taxon>
        <taxon>Pentapetalae</taxon>
        <taxon>rosids</taxon>
        <taxon>malvids</taxon>
        <taxon>Sapindales</taxon>
        <taxon>Rutaceae</taxon>
        <taxon>Aurantioideae</taxon>
        <taxon>Citrus</taxon>
    </lineage>
</organism>
<accession>A0A067E5C0</accession>
<evidence type="ECO:0000313" key="3">
    <source>
        <dbReference type="Proteomes" id="UP000027120"/>
    </source>
</evidence>
<evidence type="ECO:0000256" key="1">
    <source>
        <dbReference type="SAM" id="MobiDB-lite"/>
    </source>
</evidence>
<feature type="region of interest" description="Disordered" evidence="1">
    <location>
        <begin position="1"/>
        <end position="67"/>
    </location>
</feature>
<sequence length="93" mass="10434">MMYGDPQQHHNQQQPGGGGDHFNRGPQPPQPPGPPMMRQPSASSSTLNPPEFHHLPSNPPYDAHGDSFAAKRMRKLTQRRAVDYTSTVVRYMQ</sequence>
<feature type="non-terminal residue" evidence="2">
    <location>
        <position position="93"/>
    </location>
</feature>
<dbReference type="EMBL" id="KK785123">
    <property type="protein sequence ID" value="KDO49069.1"/>
    <property type="molecule type" value="Genomic_DNA"/>
</dbReference>
<dbReference type="EMBL" id="KK785123">
    <property type="protein sequence ID" value="KDO49070.1"/>
    <property type="molecule type" value="Genomic_DNA"/>
</dbReference>
<dbReference type="Proteomes" id="UP000027120">
    <property type="component" value="Unassembled WGS sequence"/>
</dbReference>
<keyword evidence="3" id="KW-1185">Reference proteome</keyword>
<gene>
    <name evidence="2" type="ORF">CISIN_1g0050961mg</name>
</gene>
<evidence type="ECO:0008006" key="4">
    <source>
        <dbReference type="Google" id="ProtNLM"/>
    </source>
</evidence>
<feature type="compositionally biased region" description="Low complexity" evidence="1">
    <location>
        <begin position="1"/>
        <end position="14"/>
    </location>
</feature>